<evidence type="ECO:0000256" key="1">
    <source>
        <dbReference type="ARBA" id="ARBA00004123"/>
    </source>
</evidence>
<dbReference type="GO" id="GO:0008270">
    <property type="term" value="F:zinc ion binding"/>
    <property type="evidence" value="ECO:0007669"/>
    <property type="project" value="InterPro"/>
</dbReference>
<feature type="region of interest" description="Disordered" evidence="6">
    <location>
        <begin position="580"/>
        <end position="618"/>
    </location>
</feature>
<proteinExistence type="predicted"/>
<dbReference type="InterPro" id="IPR001138">
    <property type="entry name" value="Zn2Cys6_DnaBD"/>
</dbReference>
<reference evidence="8 9" key="1">
    <citation type="submission" date="2015-03" db="EMBL/GenBank/DDBJ databases">
        <authorList>
            <person name="Radwan O."/>
            <person name="Al-Naeli F.A."/>
            <person name="Rendon G.A."/>
            <person name="Fields C."/>
        </authorList>
    </citation>
    <scope>NUCLEOTIDE SEQUENCE [LARGE SCALE GENOMIC DNA]</scope>
    <source>
        <strain evidence="8">CR-DP1</strain>
    </source>
</reference>
<dbReference type="Pfam" id="PF04082">
    <property type="entry name" value="Fungal_trans"/>
    <property type="match status" value="1"/>
</dbReference>
<dbReference type="EMBL" id="LAEV01001982">
    <property type="protein sequence ID" value="KKA26766.1"/>
    <property type="molecule type" value="Genomic_DNA"/>
</dbReference>
<dbReference type="PROSITE" id="PS50048">
    <property type="entry name" value="ZN2_CY6_FUNGAL_2"/>
    <property type="match status" value="1"/>
</dbReference>
<dbReference type="CDD" id="cd00067">
    <property type="entry name" value="GAL4"/>
    <property type="match status" value="1"/>
</dbReference>
<dbReference type="InterPro" id="IPR036864">
    <property type="entry name" value="Zn2-C6_fun-type_DNA-bd_sf"/>
</dbReference>
<dbReference type="PANTHER" id="PTHR47338">
    <property type="entry name" value="ZN(II)2CYS6 TRANSCRIPTION FACTOR (EUROFUNG)-RELATED"/>
    <property type="match status" value="1"/>
</dbReference>
<evidence type="ECO:0000256" key="3">
    <source>
        <dbReference type="ARBA" id="ARBA00023015"/>
    </source>
</evidence>
<accession>A0A0F4Z9G3</accession>
<dbReference type="GO" id="GO:0003677">
    <property type="term" value="F:DNA binding"/>
    <property type="evidence" value="ECO:0007669"/>
    <property type="project" value="InterPro"/>
</dbReference>
<dbReference type="SMART" id="SM00906">
    <property type="entry name" value="Fungal_trans"/>
    <property type="match status" value="1"/>
</dbReference>
<comment type="caution">
    <text evidence="8">The sequence shown here is derived from an EMBL/GenBank/DDBJ whole genome shotgun (WGS) entry which is preliminary data.</text>
</comment>
<dbReference type="Gene3D" id="4.10.240.10">
    <property type="entry name" value="Zn(2)-C6 fungal-type DNA-binding domain"/>
    <property type="match status" value="1"/>
</dbReference>
<gene>
    <name evidence="8" type="ORF">TD95_001701</name>
</gene>
<keyword evidence="3" id="KW-0805">Transcription regulation</keyword>
<dbReference type="AlphaFoldDB" id="A0A0F4Z9G3"/>
<evidence type="ECO:0000256" key="4">
    <source>
        <dbReference type="ARBA" id="ARBA00023163"/>
    </source>
</evidence>
<feature type="compositionally biased region" description="Basic and acidic residues" evidence="6">
    <location>
        <begin position="89"/>
        <end position="99"/>
    </location>
</feature>
<keyword evidence="4" id="KW-0804">Transcription</keyword>
<feature type="region of interest" description="Disordered" evidence="6">
    <location>
        <begin position="68"/>
        <end position="118"/>
    </location>
</feature>
<feature type="domain" description="Zn(2)-C6 fungal-type" evidence="7">
    <location>
        <begin position="29"/>
        <end position="59"/>
    </location>
</feature>
<keyword evidence="2" id="KW-0479">Metal-binding</keyword>
<feature type="compositionally biased region" description="Polar residues" evidence="6">
    <location>
        <begin position="1"/>
        <end position="14"/>
    </location>
</feature>
<dbReference type="Proteomes" id="UP000033483">
    <property type="component" value="Unassembled WGS sequence"/>
</dbReference>
<name>A0A0F4Z9G3_9PEZI</name>
<dbReference type="PROSITE" id="PS00463">
    <property type="entry name" value="ZN2_CY6_FUNGAL_1"/>
    <property type="match status" value="1"/>
</dbReference>
<dbReference type="OrthoDB" id="4685598at2759"/>
<feature type="compositionally biased region" description="Low complexity" evidence="6">
    <location>
        <begin position="72"/>
        <end position="87"/>
    </location>
</feature>
<feature type="compositionally biased region" description="Low complexity" evidence="6">
    <location>
        <begin position="752"/>
        <end position="763"/>
    </location>
</feature>
<evidence type="ECO:0000256" key="6">
    <source>
        <dbReference type="SAM" id="MobiDB-lite"/>
    </source>
</evidence>
<evidence type="ECO:0000256" key="2">
    <source>
        <dbReference type="ARBA" id="ARBA00022723"/>
    </source>
</evidence>
<dbReference type="GO" id="GO:0005634">
    <property type="term" value="C:nucleus"/>
    <property type="evidence" value="ECO:0007669"/>
    <property type="project" value="UniProtKB-SubCell"/>
</dbReference>
<feature type="region of interest" description="Disordered" evidence="6">
    <location>
        <begin position="745"/>
        <end position="789"/>
    </location>
</feature>
<dbReference type="InterPro" id="IPR007219">
    <property type="entry name" value="XnlR_reg_dom"/>
</dbReference>
<evidence type="ECO:0000313" key="8">
    <source>
        <dbReference type="EMBL" id="KKA26766.1"/>
    </source>
</evidence>
<dbReference type="CDD" id="cd12148">
    <property type="entry name" value="fungal_TF_MHR"/>
    <property type="match status" value="1"/>
</dbReference>
<organism evidence="8 9">
    <name type="scientific">Thielaviopsis punctulata</name>
    <dbReference type="NCBI Taxonomy" id="72032"/>
    <lineage>
        <taxon>Eukaryota</taxon>
        <taxon>Fungi</taxon>
        <taxon>Dikarya</taxon>
        <taxon>Ascomycota</taxon>
        <taxon>Pezizomycotina</taxon>
        <taxon>Sordariomycetes</taxon>
        <taxon>Hypocreomycetidae</taxon>
        <taxon>Microascales</taxon>
        <taxon>Ceratocystidaceae</taxon>
        <taxon>Thielaviopsis</taxon>
    </lineage>
</organism>
<feature type="region of interest" description="Disordered" evidence="6">
    <location>
        <begin position="1"/>
        <end position="29"/>
    </location>
</feature>
<dbReference type="PANTHER" id="PTHR47338:SF7">
    <property type="entry name" value="ZN(II)2CYS6 TRANSCRIPTION FACTOR (EUROFUNG)"/>
    <property type="match status" value="1"/>
</dbReference>
<feature type="compositionally biased region" description="Low complexity" evidence="6">
    <location>
        <begin position="770"/>
        <end position="789"/>
    </location>
</feature>
<dbReference type="GO" id="GO:0006351">
    <property type="term" value="P:DNA-templated transcription"/>
    <property type="evidence" value="ECO:0007669"/>
    <property type="project" value="InterPro"/>
</dbReference>
<dbReference type="GO" id="GO:0000981">
    <property type="term" value="F:DNA-binding transcription factor activity, RNA polymerase II-specific"/>
    <property type="evidence" value="ECO:0007669"/>
    <property type="project" value="InterPro"/>
</dbReference>
<dbReference type="InterPro" id="IPR050815">
    <property type="entry name" value="TF_fung"/>
</dbReference>
<evidence type="ECO:0000256" key="5">
    <source>
        <dbReference type="ARBA" id="ARBA00023242"/>
    </source>
</evidence>
<dbReference type="SUPFAM" id="SSF57701">
    <property type="entry name" value="Zn2/Cys6 DNA-binding domain"/>
    <property type="match status" value="1"/>
</dbReference>
<dbReference type="SMART" id="SM00066">
    <property type="entry name" value="GAL4"/>
    <property type="match status" value="1"/>
</dbReference>
<evidence type="ECO:0000259" key="7">
    <source>
        <dbReference type="PROSITE" id="PS50048"/>
    </source>
</evidence>
<dbReference type="Pfam" id="PF00172">
    <property type="entry name" value="Zn_clus"/>
    <property type="match status" value="1"/>
</dbReference>
<keyword evidence="5" id="KW-0539">Nucleus</keyword>
<sequence>MSASQGSARTTPSRSHTEAGTVRKRAQRACTNCHVHKTKCSGDQPRCKRCEANNMKCEYVAAKRKFTSAPVNTSAQTTQTAESSSNEDQNSRAVDDRVPENAGVDGPADPGSPEQSSEALHTRFMELVNLESEDLLRRQDFIKVHVDAYFQNAYYLPCLSFYHRETLYREIEEGTLSPTNVAAICSVSAFFVSSHANAIEFAMTCSRQVEFQLFRNVGSLNESNLSLYALDIVHNLFVGKYAKCWQMVAVACRVMLGLQLNWDVPGSRKTFIQQECSRRLAWHMFHMDRICAGGFDAYVCFNEDNMKLRLPCNEQAFQANQPVPAERLTEKNSKPISPPMSRQGYTIRLINLRHHVQSVAKRFSGGTAYVHGVKWEASRVMEEVTRLQNEVSSFTASLPEDLKLNEQNLARWAGSPEEQIFVFVHSWICILHVELYQFAVPGLRESGSAELMRKLPNTFLIKAQKQAVAFSVAAARFWKMFQEQAMVNRHPLAPLYLGDNYLMPCIQECAKVLIAAFHHKLFNDLAEHSSAPLNRNETVTPDTIRELITSTVTFIQPLANIIPSMKTQYEELCKDVEEFEKKAGPKPAPPHKPVSTPLRSSEEPMATTFSGSMKLPGPGFMLDTSNPGNTYSVPVRTESMARQVQEPNLMGASWFGMPSVSPADPHDLFTDMMGFDAEFDSEFCPPGMPMLLAEARGLPTYSMWPFALPTTQGGIDSSPYLVAGPASSSSGHDGGMPMLGMPTMGDAGLYNGQPGSHQHQTPHPQHHAHPQTSQQMQGQFVMQQTQQAQQHPVMFGQGYNTGMGFSNQ</sequence>
<evidence type="ECO:0000313" key="9">
    <source>
        <dbReference type="Proteomes" id="UP000033483"/>
    </source>
</evidence>
<keyword evidence="9" id="KW-1185">Reference proteome</keyword>
<comment type="subcellular location">
    <subcellularLocation>
        <location evidence="1">Nucleus</location>
    </subcellularLocation>
</comment>
<protein>
    <recommendedName>
        <fullName evidence="7">Zn(2)-C6 fungal-type domain-containing protein</fullName>
    </recommendedName>
</protein>